<evidence type="ECO:0000256" key="2">
    <source>
        <dbReference type="ARBA" id="ARBA00022825"/>
    </source>
</evidence>
<dbReference type="SUPFAM" id="SSF50993">
    <property type="entry name" value="Peptidase/esterase 'gauge' domain"/>
    <property type="match status" value="1"/>
</dbReference>
<dbReference type="PANTHER" id="PTHR42776:SF27">
    <property type="entry name" value="DIPEPTIDYL PEPTIDASE FAMILY MEMBER 6"/>
    <property type="match status" value="1"/>
</dbReference>
<keyword evidence="5" id="KW-1185">Reference proteome</keyword>
<dbReference type="InterPro" id="IPR011659">
    <property type="entry name" value="WD40"/>
</dbReference>
<gene>
    <name evidence="4" type="ORF">LQ327_32455</name>
</gene>
<comment type="caution">
    <text evidence="4">The sequence shown here is derived from an EMBL/GenBank/DDBJ whole genome shotgun (WGS) entry which is preliminary data.</text>
</comment>
<name>A0ABS8PII6_9PSEU</name>
<dbReference type="SUPFAM" id="SSF53474">
    <property type="entry name" value="alpha/beta-Hydrolases"/>
    <property type="match status" value="1"/>
</dbReference>
<dbReference type="Gene3D" id="2.130.10.120">
    <property type="entry name" value="Prolyl oligopeptidase, N-terminal domain"/>
    <property type="match status" value="1"/>
</dbReference>
<dbReference type="Gene3D" id="2.120.10.30">
    <property type="entry name" value="TolB, C-terminal domain"/>
    <property type="match status" value="1"/>
</dbReference>
<dbReference type="Pfam" id="PF07676">
    <property type="entry name" value="PD40"/>
    <property type="match status" value="1"/>
</dbReference>
<protein>
    <submittedName>
        <fullName evidence="4">Prolyl oligopeptidase family serine peptidase</fullName>
    </submittedName>
</protein>
<evidence type="ECO:0000256" key="1">
    <source>
        <dbReference type="ARBA" id="ARBA00022801"/>
    </source>
</evidence>
<keyword evidence="2" id="KW-0720">Serine protease</keyword>
<dbReference type="PANTHER" id="PTHR42776">
    <property type="entry name" value="SERINE PEPTIDASE S9 FAMILY MEMBER"/>
    <property type="match status" value="1"/>
</dbReference>
<dbReference type="PRINTS" id="PR00862">
    <property type="entry name" value="PROLIGOPTASE"/>
</dbReference>
<sequence>MDEWISATRCWSPSPSPDGTTIAFVWDGDGRPAVRLHRRATGEEWSLDTGDDLVSTVRWSPDGAWLAIEAAADGGERSTVLVVRPDGTGLRPIRGVGDDDRGAVSLDRWTHTGSVVAVTEADYETTTAWLVDVGSDQRQRLGSGHALQILDVSPDRRRALLRRGRRGSRHVGIVDLDGTEGWHEIDSRKGPGGPPGAVEHPVAITRDSSVVAARFVDGGTRMLVLTDGGRERAALVAVDVATDARPMYPEVLAERDDAELERFALTEDGGLAALVWNVTGRSEVELLDLTTGKPAHYSPPGDVVTSAVFSHDGDSLVMGIQSPDVPSAVWCHELSSQSTALICPQSDPMWAPGSLVHPSLETVTTPDGLSLAGWLYRPPGTVGPLPTVIYLHGGPEAQERPVFTPLYQTLLEQGIAVYAANVRGSSGFGRSFVNADNGAGRFAAIRDVATCAEHLVEIGLADAERIGVMGRSYGGYLTLAALVNHPDLFAVGVDVCGMADFESFFARTEPWIADAAVGEYGHPIHDRNLLRELSPVHRMDRLRAPLLVVHGRYDTNVPVHEAELAVHGAKSAGVDVRYLLFEDEGHEIQRLDNRRTFIHAVTDWLTTHFGLSRPPARGEPSGG</sequence>
<reference evidence="4 5" key="1">
    <citation type="submission" date="2021-11" db="EMBL/GenBank/DDBJ databases">
        <title>Draft genome sequence of Actinomycetospora sp. SF1 isolated from the rhizosphere soil.</title>
        <authorList>
            <person name="Duangmal K."/>
            <person name="Chantavorakit T."/>
        </authorList>
    </citation>
    <scope>NUCLEOTIDE SEQUENCE [LARGE SCALE GENOMIC DNA]</scope>
    <source>
        <strain evidence="4 5">TBRC 5722</strain>
    </source>
</reference>
<accession>A0ABS8PII6</accession>
<organism evidence="4 5">
    <name type="scientific">Actinomycetospora endophytica</name>
    <dbReference type="NCBI Taxonomy" id="2291215"/>
    <lineage>
        <taxon>Bacteria</taxon>
        <taxon>Bacillati</taxon>
        <taxon>Actinomycetota</taxon>
        <taxon>Actinomycetes</taxon>
        <taxon>Pseudonocardiales</taxon>
        <taxon>Pseudonocardiaceae</taxon>
        <taxon>Actinomycetospora</taxon>
    </lineage>
</organism>
<dbReference type="InterPro" id="IPR002470">
    <property type="entry name" value="Peptidase_S9A"/>
</dbReference>
<dbReference type="InterPro" id="IPR029058">
    <property type="entry name" value="AB_hydrolase_fold"/>
</dbReference>
<evidence type="ECO:0000259" key="3">
    <source>
        <dbReference type="Pfam" id="PF00326"/>
    </source>
</evidence>
<keyword evidence="1" id="KW-0378">Hydrolase</keyword>
<feature type="domain" description="Peptidase S9 prolyl oligopeptidase catalytic" evidence="3">
    <location>
        <begin position="408"/>
        <end position="610"/>
    </location>
</feature>
<dbReference type="Proteomes" id="UP001199469">
    <property type="component" value="Unassembled WGS sequence"/>
</dbReference>
<dbReference type="Gene3D" id="3.40.50.1820">
    <property type="entry name" value="alpha/beta hydrolase"/>
    <property type="match status" value="1"/>
</dbReference>
<dbReference type="InterPro" id="IPR011042">
    <property type="entry name" value="6-blade_b-propeller_TolB-like"/>
</dbReference>
<proteinExistence type="predicted"/>
<evidence type="ECO:0000313" key="4">
    <source>
        <dbReference type="EMBL" id="MCD2198093.1"/>
    </source>
</evidence>
<dbReference type="RefSeq" id="WP_230740696.1">
    <property type="nucleotide sequence ID" value="NZ_JAJNDB010000010.1"/>
</dbReference>
<dbReference type="InterPro" id="IPR001375">
    <property type="entry name" value="Peptidase_S9_cat"/>
</dbReference>
<dbReference type="Pfam" id="PF00326">
    <property type="entry name" value="Peptidase_S9"/>
    <property type="match status" value="1"/>
</dbReference>
<evidence type="ECO:0000313" key="5">
    <source>
        <dbReference type="Proteomes" id="UP001199469"/>
    </source>
</evidence>
<keyword evidence="2" id="KW-0645">Protease</keyword>
<dbReference type="EMBL" id="JAJNDB010000010">
    <property type="protein sequence ID" value="MCD2198093.1"/>
    <property type="molecule type" value="Genomic_DNA"/>
</dbReference>